<dbReference type="EMBL" id="CAFABA010000175">
    <property type="protein sequence ID" value="CAB4836430.1"/>
    <property type="molecule type" value="Genomic_DNA"/>
</dbReference>
<evidence type="ECO:0000256" key="3">
    <source>
        <dbReference type="ARBA" id="ARBA00022475"/>
    </source>
</evidence>
<dbReference type="SUPFAM" id="SSF103473">
    <property type="entry name" value="MFS general substrate transporter"/>
    <property type="match status" value="1"/>
</dbReference>
<evidence type="ECO:0000256" key="5">
    <source>
        <dbReference type="ARBA" id="ARBA00022989"/>
    </source>
</evidence>
<dbReference type="EMBL" id="CAFBMH010000004">
    <property type="protein sequence ID" value="CAB4890204.1"/>
    <property type="molecule type" value="Genomic_DNA"/>
</dbReference>
<keyword evidence="2" id="KW-0813">Transport</keyword>
<evidence type="ECO:0000313" key="10">
    <source>
        <dbReference type="EMBL" id="CAB4890204.1"/>
    </source>
</evidence>
<comment type="subcellular location">
    <subcellularLocation>
        <location evidence="1">Cell membrane</location>
        <topology evidence="1">Multi-pass membrane protein</topology>
    </subcellularLocation>
</comment>
<dbReference type="GO" id="GO:0005886">
    <property type="term" value="C:plasma membrane"/>
    <property type="evidence" value="ECO:0007669"/>
    <property type="project" value="UniProtKB-SubCell"/>
</dbReference>
<accession>A0A6J7F9E0</accession>
<evidence type="ECO:0000256" key="2">
    <source>
        <dbReference type="ARBA" id="ARBA00022448"/>
    </source>
</evidence>
<feature type="transmembrane region" description="Helical" evidence="7">
    <location>
        <begin position="179"/>
        <end position="202"/>
    </location>
</feature>
<dbReference type="InterPro" id="IPR036259">
    <property type="entry name" value="MFS_trans_sf"/>
</dbReference>
<dbReference type="PANTHER" id="PTHR23513">
    <property type="entry name" value="INTEGRAL MEMBRANE EFFLUX PROTEIN-RELATED"/>
    <property type="match status" value="1"/>
</dbReference>
<dbReference type="CDD" id="cd06173">
    <property type="entry name" value="MFS_MefA_like"/>
    <property type="match status" value="1"/>
</dbReference>
<evidence type="ECO:0000256" key="1">
    <source>
        <dbReference type="ARBA" id="ARBA00004651"/>
    </source>
</evidence>
<organism evidence="10">
    <name type="scientific">freshwater metagenome</name>
    <dbReference type="NCBI Taxonomy" id="449393"/>
    <lineage>
        <taxon>unclassified sequences</taxon>
        <taxon>metagenomes</taxon>
        <taxon>ecological metagenomes</taxon>
    </lineage>
</organism>
<feature type="transmembrane region" description="Helical" evidence="7">
    <location>
        <begin position="270"/>
        <end position="290"/>
    </location>
</feature>
<keyword evidence="4 7" id="KW-0812">Transmembrane</keyword>
<dbReference type="Pfam" id="PF05977">
    <property type="entry name" value="MFS_3"/>
    <property type="match status" value="1"/>
</dbReference>
<feature type="transmembrane region" description="Helical" evidence="7">
    <location>
        <begin position="25"/>
        <end position="50"/>
    </location>
</feature>
<dbReference type="PANTHER" id="PTHR23513:SF11">
    <property type="entry name" value="STAPHYLOFERRIN A TRANSPORTER"/>
    <property type="match status" value="1"/>
</dbReference>
<evidence type="ECO:0000256" key="4">
    <source>
        <dbReference type="ARBA" id="ARBA00022692"/>
    </source>
</evidence>
<name>A0A6J7F9E0_9ZZZZ</name>
<dbReference type="InterPro" id="IPR010290">
    <property type="entry name" value="TM_effector"/>
</dbReference>
<evidence type="ECO:0000313" key="9">
    <source>
        <dbReference type="EMBL" id="CAB4836430.1"/>
    </source>
</evidence>
<keyword evidence="6 7" id="KW-0472">Membrane</keyword>
<evidence type="ECO:0000256" key="6">
    <source>
        <dbReference type="ARBA" id="ARBA00023136"/>
    </source>
</evidence>
<feature type="transmembrane region" description="Helical" evidence="7">
    <location>
        <begin position="89"/>
        <end position="108"/>
    </location>
</feature>
<sequence length="414" mass="43792">MTEQGESVRAAKVGRRFAAFETRNFRLYFVGQVLSTVGTWSQTLAVTTLVFDLTGKSSQLGLTVALQFLPMLLLGAIAGVVADRYDNRHILMTTSFLQGCLAVTYGVLAYTGNVSILTIDLITVAFGSVSAFERTTMQAFAPQLVPSEHTQSAIAMANTVNGTARMAGPALAGFLVTQAGVAVCFFVNASSFGLLLVALALMRAREIRVRAMLTRAHGGIREGLRYVRATPRVRTPIVVMLVIGTISYNFLVTVPSVVEFTFERGADSMGLVFGVSSVGTLIGAYLAAGVAPSNARVAASLVVMCGALTSLGLAPTFAWFVVSMVPMGMASAYFQAMLVAMLLHESDAVVRGRVMSLYQIAWQGTTPIGTPLMGLVAQLTNARVPFVLAAVATGASAAVLARPKRVERARATDS</sequence>
<proteinExistence type="predicted"/>
<dbReference type="AlphaFoldDB" id="A0A6J7F9E0"/>
<feature type="transmembrane region" description="Helical" evidence="7">
    <location>
        <begin position="297"/>
        <end position="318"/>
    </location>
</feature>
<evidence type="ECO:0000313" key="8">
    <source>
        <dbReference type="EMBL" id="CAB4758670.1"/>
    </source>
</evidence>
<feature type="transmembrane region" description="Helical" evidence="7">
    <location>
        <begin position="382"/>
        <end position="401"/>
    </location>
</feature>
<keyword evidence="5 7" id="KW-1133">Transmembrane helix</keyword>
<dbReference type="Gene3D" id="1.20.1250.20">
    <property type="entry name" value="MFS general substrate transporter like domains"/>
    <property type="match status" value="1"/>
</dbReference>
<evidence type="ECO:0000256" key="7">
    <source>
        <dbReference type="SAM" id="Phobius"/>
    </source>
</evidence>
<dbReference type="EMBL" id="CAEZYR010000096">
    <property type="protein sequence ID" value="CAB4758670.1"/>
    <property type="molecule type" value="Genomic_DNA"/>
</dbReference>
<reference evidence="10" key="1">
    <citation type="submission" date="2020-05" db="EMBL/GenBank/DDBJ databases">
        <authorList>
            <person name="Chiriac C."/>
            <person name="Salcher M."/>
            <person name="Ghai R."/>
            <person name="Kavagutti S V."/>
        </authorList>
    </citation>
    <scope>NUCLEOTIDE SEQUENCE</scope>
</reference>
<keyword evidence="3" id="KW-1003">Cell membrane</keyword>
<gene>
    <name evidence="8" type="ORF">UFOPK2754_02262</name>
    <name evidence="9" type="ORF">UFOPK3139_02873</name>
    <name evidence="10" type="ORF">UFOPK3543_00195</name>
</gene>
<protein>
    <submittedName>
        <fullName evidence="10">Unannotated protein</fullName>
    </submittedName>
</protein>
<feature type="transmembrane region" description="Helical" evidence="7">
    <location>
        <begin position="237"/>
        <end position="258"/>
    </location>
</feature>
<feature type="transmembrane region" description="Helical" evidence="7">
    <location>
        <begin position="62"/>
        <end position="82"/>
    </location>
</feature>